<keyword evidence="4" id="KW-1185">Reference proteome</keyword>
<dbReference type="Proteomes" id="UP000015104">
    <property type="component" value="Unassembled WGS sequence"/>
</dbReference>
<reference evidence="3" key="2">
    <citation type="submission" date="2015-06" db="UniProtKB">
        <authorList>
            <consortium name="EnsemblMetazoa"/>
        </authorList>
    </citation>
    <scope>IDENTIFICATION</scope>
</reference>
<keyword evidence="1" id="KW-0812">Transmembrane</keyword>
<keyword evidence="2" id="KW-0732">Signal</keyword>
<reference evidence="4" key="1">
    <citation type="submission" date="2011-08" db="EMBL/GenBank/DDBJ databases">
        <authorList>
            <person name="Rombauts S."/>
        </authorList>
    </citation>
    <scope>NUCLEOTIDE SEQUENCE</scope>
    <source>
        <strain evidence="4">London</strain>
    </source>
</reference>
<proteinExistence type="predicted"/>
<feature type="signal peptide" evidence="2">
    <location>
        <begin position="1"/>
        <end position="25"/>
    </location>
</feature>
<dbReference type="EnsemblMetazoa" id="tetur02g11570.1">
    <property type="protein sequence ID" value="tetur02g11570.1"/>
    <property type="gene ID" value="tetur02g11570"/>
</dbReference>
<protein>
    <submittedName>
        <fullName evidence="3">Uncharacterized protein</fullName>
    </submittedName>
</protein>
<dbReference type="HOGENOM" id="CLU_1671574_0_0_1"/>
<evidence type="ECO:0000313" key="3">
    <source>
        <dbReference type="EnsemblMetazoa" id="tetur02g11570.1"/>
    </source>
</evidence>
<feature type="transmembrane region" description="Helical" evidence="1">
    <location>
        <begin position="122"/>
        <end position="148"/>
    </location>
</feature>
<evidence type="ECO:0000256" key="1">
    <source>
        <dbReference type="SAM" id="Phobius"/>
    </source>
</evidence>
<dbReference type="EMBL" id="CAEY01000828">
    <property type="status" value="NOT_ANNOTATED_CDS"/>
    <property type="molecule type" value="Genomic_DNA"/>
</dbReference>
<feature type="chain" id="PRO_5004590928" evidence="2">
    <location>
        <begin position="26"/>
        <end position="168"/>
    </location>
</feature>
<gene>
    <name evidence="3" type="primary">107370932</name>
</gene>
<sequence length="168" mass="18942">MVASIKSIGLIISMICLILIHSTDQQMVTNESYCLTKMNSSLTTCEGNLENRLDLSHQPDDFEISGSHCCYLAEFTHCVETLTQEKCSKQLNDLYSSGNFSITTKMIHRCKNYSLYGVTCTLLIHITYIIAAAVILGAIAVVCCVIGYRRWHMLRKEAKQTVNPFNKY</sequence>
<name>T1JXD7_TETUR</name>
<evidence type="ECO:0000256" key="2">
    <source>
        <dbReference type="SAM" id="SignalP"/>
    </source>
</evidence>
<evidence type="ECO:0000313" key="4">
    <source>
        <dbReference type="Proteomes" id="UP000015104"/>
    </source>
</evidence>
<keyword evidence="1" id="KW-0472">Membrane</keyword>
<dbReference type="KEGG" id="tut:107370932"/>
<accession>T1JXD7</accession>
<organism evidence="3 4">
    <name type="scientific">Tetranychus urticae</name>
    <name type="common">Two-spotted spider mite</name>
    <dbReference type="NCBI Taxonomy" id="32264"/>
    <lineage>
        <taxon>Eukaryota</taxon>
        <taxon>Metazoa</taxon>
        <taxon>Ecdysozoa</taxon>
        <taxon>Arthropoda</taxon>
        <taxon>Chelicerata</taxon>
        <taxon>Arachnida</taxon>
        <taxon>Acari</taxon>
        <taxon>Acariformes</taxon>
        <taxon>Trombidiformes</taxon>
        <taxon>Prostigmata</taxon>
        <taxon>Eleutherengona</taxon>
        <taxon>Raphignathae</taxon>
        <taxon>Tetranychoidea</taxon>
        <taxon>Tetranychidae</taxon>
        <taxon>Tetranychus</taxon>
    </lineage>
</organism>
<dbReference type="AlphaFoldDB" id="T1JXD7"/>
<keyword evidence="1" id="KW-1133">Transmembrane helix</keyword>